<dbReference type="PANTHER" id="PTHR21666">
    <property type="entry name" value="PEPTIDASE-RELATED"/>
    <property type="match status" value="1"/>
</dbReference>
<reference evidence="2" key="1">
    <citation type="journal article" date="2023" name="Comput. Struct. Biotechnol. J.">
        <title>Discovery of a novel marine Bacteroidetes with a rich repertoire of carbohydrate-active enzymes.</title>
        <authorList>
            <person name="Chen B."/>
            <person name="Liu G."/>
            <person name="Chen Q."/>
            <person name="Wang H."/>
            <person name="Liu L."/>
            <person name="Tang K."/>
        </authorList>
    </citation>
    <scope>NUCLEOTIDE SEQUENCE</scope>
    <source>
        <strain evidence="2">TK19036</strain>
    </source>
</reference>
<dbReference type="Gene3D" id="2.70.70.10">
    <property type="entry name" value="Glucose Permease (Domain IIA)"/>
    <property type="match status" value="1"/>
</dbReference>
<name>A0AA49GHE7_9BACT</name>
<dbReference type="SMART" id="SM00287">
    <property type="entry name" value="SH3b"/>
    <property type="match status" value="1"/>
</dbReference>
<feature type="domain" description="SH3b" evidence="1">
    <location>
        <begin position="319"/>
        <end position="382"/>
    </location>
</feature>
<gene>
    <name evidence="2" type="ORF">K4G66_20215</name>
</gene>
<dbReference type="Gene3D" id="2.30.30.40">
    <property type="entry name" value="SH3 Domains"/>
    <property type="match status" value="1"/>
</dbReference>
<dbReference type="InterPro" id="IPR003646">
    <property type="entry name" value="SH3-like_bac-type"/>
</dbReference>
<dbReference type="CDD" id="cd12797">
    <property type="entry name" value="M23_peptidase"/>
    <property type="match status" value="1"/>
</dbReference>
<accession>A0AA49GHE7</accession>
<dbReference type="InterPro" id="IPR016047">
    <property type="entry name" value="M23ase_b-sheet_dom"/>
</dbReference>
<dbReference type="GO" id="GO:0004222">
    <property type="term" value="F:metalloendopeptidase activity"/>
    <property type="evidence" value="ECO:0007669"/>
    <property type="project" value="TreeGrafter"/>
</dbReference>
<dbReference type="Pfam" id="PF08239">
    <property type="entry name" value="SH3_3"/>
    <property type="match status" value="1"/>
</dbReference>
<dbReference type="PANTHER" id="PTHR21666:SF268">
    <property type="entry name" value="PEPTIDASE M23 DOMAIN-CONTAINING PROTEIN"/>
    <property type="match status" value="1"/>
</dbReference>
<organism evidence="2">
    <name type="scientific">Roseihalotalea indica</name>
    <dbReference type="NCBI Taxonomy" id="2867963"/>
    <lineage>
        <taxon>Bacteria</taxon>
        <taxon>Pseudomonadati</taxon>
        <taxon>Bacteroidota</taxon>
        <taxon>Cytophagia</taxon>
        <taxon>Cytophagales</taxon>
        <taxon>Catalimonadaceae</taxon>
        <taxon>Roseihalotalea</taxon>
    </lineage>
</organism>
<dbReference type="InterPro" id="IPR011055">
    <property type="entry name" value="Dup_hybrid_motif"/>
</dbReference>
<dbReference type="InterPro" id="IPR050570">
    <property type="entry name" value="Cell_wall_metabolism_enzyme"/>
</dbReference>
<proteinExistence type="predicted"/>
<evidence type="ECO:0000259" key="1">
    <source>
        <dbReference type="PROSITE" id="PS51781"/>
    </source>
</evidence>
<reference evidence="2" key="2">
    <citation type="journal article" date="2024" name="Antonie Van Leeuwenhoek">
        <title>Roseihalotalea indica gen. nov., sp. nov., a halophilic Bacteroidetes from mesopelagic Southwest Indian Ocean with higher carbohydrate metabolic potential.</title>
        <authorList>
            <person name="Chen B."/>
            <person name="Zhang M."/>
            <person name="Lin D."/>
            <person name="Ye J."/>
            <person name="Tang K."/>
        </authorList>
    </citation>
    <scope>NUCLEOTIDE SEQUENCE</scope>
    <source>
        <strain evidence="2">TK19036</strain>
    </source>
</reference>
<dbReference type="SUPFAM" id="SSF51261">
    <property type="entry name" value="Duplicated hybrid motif"/>
    <property type="match status" value="1"/>
</dbReference>
<sequence>MQKIIFSTLIILAILMVGGCSGKVSLDHLLTSKSPYEQYVSSLNKASLQHTVLGKSWLEAGENSLNDSLYVDLPHAEKGYFSDGKPTAVSLRYKVQQGQSISITLLSNLSDSVKFFLDVFAVDGDKLDPVASSDTLRALAYEVEESGVHLLRLQPELLVSSGYDLRIESRATLGFPVAGRDRLAVGSFFGADRDGGARSHKGIDIFAPRGTPVVAAYDGMVSPSMQNRLGGKVVWLSSLKKKFNQYYAHLDSQIVKPGQRISRGDTIGFVGNTGNARTTPPHLHFGIYSFGRGAVDPYPFVITNPLDEAALAVDSSLIGTEARIQTALANIRQAPTTDAAILQTVPQYTPVHISGATGKWYRIQLPDGKNGFVHHSLLQEMDAPLSTLVITEDYQPYVTLNPAQLIPQLWAGEEVKVLASYQSYWYVETLEGERLWMQEAA</sequence>
<protein>
    <submittedName>
        <fullName evidence="2">Peptidoglycan DD-metalloendopeptidase family protein</fullName>
    </submittedName>
</protein>
<dbReference type="AlphaFoldDB" id="A0AA49GHE7"/>
<dbReference type="Pfam" id="PF01551">
    <property type="entry name" value="Peptidase_M23"/>
    <property type="match status" value="1"/>
</dbReference>
<dbReference type="EMBL" id="CP120682">
    <property type="protein sequence ID" value="WKN34702.1"/>
    <property type="molecule type" value="Genomic_DNA"/>
</dbReference>
<dbReference type="PROSITE" id="PS51257">
    <property type="entry name" value="PROKAR_LIPOPROTEIN"/>
    <property type="match status" value="1"/>
</dbReference>
<evidence type="ECO:0000313" key="2">
    <source>
        <dbReference type="EMBL" id="WKN34702.1"/>
    </source>
</evidence>
<dbReference type="PROSITE" id="PS51781">
    <property type="entry name" value="SH3B"/>
    <property type="match status" value="1"/>
</dbReference>